<dbReference type="EMBL" id="JBFXLQ010000003">
    <property type="protein sequence ID" value="KAL2871396.1"/>
    <property type="molecule type" value="Genomic_DNA"/>
</dbReference>
<gene>
    <name evidence="1" type="ORF">BJX67DRAFT_342148</name>
</gene>
<evidence type="ECO:0000313" key="1">
    <source>
        <dbReference type="EMBL" id="KAL2871396.1"/>
    </source>
</evidence>
<dbReference type="RefSeq" id="XP_070890375.1">
    <property type="nucleotide sequence ID" value="XM_071027986.1"/>
</dbReference>
<sequence>MLLSQRQPAKYLAHVYRVLHPRTKPKTAIAFATVICQVRSLTRPEFQDQIRAIAPAIRYGVQVRTRVIVVENPRVSTAVGKKFPEPVRVQMHAPHEGEEPSAHVPCGFLETGPAAALVADADGVSLDAVVG</sequence>
<accession>A0ABR4M475</accession>
<comment type="caution">
    <text evidence="1">The sequence shown here is derived from an EMBL/GenBank/DDBJ whole genome shotgun (WGS) entry which is preliminary data.</text>
</comment>
<dbReference type="GeneID" id="98143058"/>
<organism evidence="1 2">
    <name type="scientific">Aspergillus lucknowensis</name>
    <dbReference type="NCBI Taxonomy" id="176173"/>
    <lineage>
        <taxon>Eukaryota</taxon>
        <taxon>Fungi</taxon>
        <taxon>Dikarya</taxon>
        <taxon>Ascomycota</taxon>
        <taxon>Pezizomycotina</taxon>
        <taxon>Eurotiomycetes</taxon>
        <taxon>Eurotiomycetidae</taxon>
        <taxon>Eurotiales</taxon>
        <taxon>Aspergillaceae</taxon>
        <taxon>Aspergillus</taxon>
        <taxon>Aspergillus subgen. Nidulantes</taxon>
    </lineage>
</organism>
<keyword evidence="2" id="KW-1185">Reference proteome</keyword>
<proteinExistence type="predicted"/>
<reference evidence="1 2" key="1">
    <citation type="submission" date="2024-07" db="EMBL/GenBank/DDBJ databases">
        <title>Section-level genome sequencing and comparative genomics of Aspergillus sections Usti and Cavernicolus.</title>
        <authorList>
            <consortium name="Lawrence Berkeley National Laboratory"/>
            <person name="Nybo J.L."/>
            <person name="Vesth T.C."/>
            <person name="Theobald S."/>
            <person name="Frisvad J.C."/>
            <person name="Larsen T.O."/>
            <person name="Kjaerboelling I."/>
            <person name="Rothschild-Mancinelli K."/>
            <person name="Lyhne E.K."/>
            <person name="Kogle M.E."/>
            <person name="Barry K."/>
            <person name="Clum A."/>
            <person name="Na H."/>
            <person name="Ledsgaard L."/>
            <person name="Lin J."/>
            <person name="Lipzen A."/>
            <person name="Kuo A."/>
            <person name="Riley R."/>
            <person name="Mondo S."/>
            <person name="Labutti K."/>
            <person name="Haridas S."/>
            <person name="Pangalinan J."/>
            <person name="Salamov A.A."/>
            <person name="Simmons B.A."/>
            <person name="Magnuson J.K."/>
            <person name="Chen J."/>
            <person name="Drula E."/>
            <person name="Henrissat B."/>
            <person name="Wiebenga A."/>
            <person name="Lubbers R.J."/>
            <person name="Gomes A.C."/>
            <person name="Macurrencykelacurrency M.R."/>
            <person name="Stajich J."/>
            <person name="Grigoriev I.V."/>
            <person name="Mortensen U.H."/>
            <person name="De Vries R.P."/>
            <person name="Baker S.E."/>
            <person name="Andersen M.R."/>
        </authorList>
    </citation>
    <scope>NUCLEOTIDE SEQUENCE [LARGE SCALE GENOMIC DNA]</scope>
    <source>
        <strain evidence="1 2">CBS 449.75</strain>
    </source>
</reference>
<evidence type="ECO:0000313" key="2">
    <source>
        <dbReference type="Proteomes" id="UP001610432"/>
    </source>
</evidence>
<protein>
    <submittedName>
        <fullName evidence="1">Uncharacterized protein</fullName>
    </submittedName>
</protein>
<dbReference type="Proteomes" id="UP001610432">
    <property type="component" value="Unassembled WGS sequence"/>
</dbReference>
<name>A0ABR4M475_9EURO</name>